<dbReference type="AlphaFoldDB" id="X1F867"/>
<dbReference type="EMBL" id="BARU01007090">
    <property type="protein sequence ID" value="GAH41142.1"/>
    <property type="molecule type" value="Genomic_DNA"/>
</dbReference>
<name>X1F867_9ZZZZ</name>
<protein>
    <submittedName>
        <fullName evidence="1">Uncharacterized protein</fullName>
    </submittedName>
</protein>
<evidence type="ECO:0000313" key="1">
    <source>
        <dbReference type="EMBL" id="GAH41142.1"/>
    </source>
</evidence>
<gene>
    <name evidence="1" type="ORF">S03H2_13982</name>
</gene>
<sequence>MQWDVEVVVDVCNYPDGAVKFFVGFSYLTVYKKSLIHIIELRERGYDFITK</sequence>
<accession>X1F867</accession>
<comment type="caution">
    <text evidence="1">The sequence shown here is derived from an EMBL/GenBank/DDBJ whole genome shotgun (WGS) entry which is preliminary data.</text>
</comment>
<proteinExistence type="predicted"/>
<reference evidence="1" key="1">
    <citation type="journal article" date="2014" name="Front. Microbiol.">
        <title>High frequency of phylogenetically diverse reductive dehalogenase-homologous genes in deep subseafloor sedimentary metagenomes.</title>
        <authorList>
            <person name="Kawai M."/>
            <person name="Futagami T."/>
            <person name="Toyoda A."/>
            <person name="Takaki Y."/>
            <person name="Nishi S."/>
            <person name="Hori S."/>
            <person name="Arai W."/>
            <person name="Tsubouchi T."/>
            <person name="Morono Y."/>
            <person name="Uchiyama I."/>
            <person name="Ito T."/>
            <person name="Fujiyama A."/>
            <person name="Inagaki F."/>
            <person name="Takami H."/>
        </authorList>
    </citation>
    <scope>NUCLEOTIDE SEQUENCE</scope>
    <source>
        <strain evidence="1">Expedition CK06-06</strain>
    </source>
</reference>
<organism evidence="1">
    <name type="scientific">marine sediment metagenome</name>
    <dbReference type="NCBI Taxonomy" id="412755"/>
    <lineage>
        <taxon>unclassified sequences</taxon>
        <taxon>metagenomes</taxon>
        <taxon>ecological metagenomes</taxon>
    </lineage>
</organism>